<gene>
    <name evidence="2" type="ORF">D8771_18030</name>
</gene>
<proteinExistence type="inferred from homology"/>
<evidence type="ECO:0000313" key="2">
    <source>
        <dbReference type="EMBL" id="TGG81349.1"/>
    </source>
</evidence>
<keyword evidence="1 2" id="KW-0489">Methyltransferase</keyword>
<comment type="caution">
    <text evidence="2">The sequence shown here is derived from an EMBL/GenBank/DDBJ whole genome shotgun (WGS) entry which is preliminary data.</text>
</comment>
<keyword evidence="1" id="KW-0949">S-adenosyl-L-methionine</keyword>
<comment type="caution">
    <text evidence="1">Lacks conserved residue(s) required for the propagation of feature annotation.</text>
</comment>
<dbReference type="PANTHER" id="PTHR10629:SF52">
    <property type="entry name" value="DNA (CYTOSINE-5)-METHYLTRANSFERASE 1"/>
    <property type="match status" value="1"/>
</dbReference>
<dbReference type="GO" id="GO:0003677">
    <property type="term" value="F:DNA binding"/>
    <property type="evidence" value="ECO:0007669"/>
    <property type="project" value="TreeGrafter"/>
</dbReference>
<dbReference type="Gene3D" id="3.90.120.10">
    <property type="entry name" value="DNA Methylase, subunit A, domain 2"/>
    <property type="match status" value="1"/>
</dbReference>
<dbReference type="GO" id="GO:0032259">
    <property type="term" value="P:methylation"/>
    <property type="evidence" value="ECO:0007669"/>
    <property type="project" value="UniProtKB-KW"/>
</dbReference>
<dbReference type="GO" id="GO:0003886">
    <property type="term" value="F:DNA (cytosine-5-)-methyltransferase activity"/>
    <property type="evidence" value="ECO:0007669"/>
    <property type="project" value="TreeGrafter"/>
</dbReference>
<dbReference type="Gene3D" id="3.40.50.150">
    <property type="entry name" value="Vaccinia Virus protein VP39"/>
    <property type="match status" value="1"/>
</dbReference>
<dbReference type="REBASE" id="402753">
    <property type="entry name" value="M1.Sal922ORF3393P"/>
</dbReference>
<dbReference type="InterPro" id="IPR050390">
    <property type="entry name" value="C5-Methyltransferase"/>
</dbReference>
<dbReference type="Pfam" id="PF00145">
    <property type="entry name" value="DNA_methylase"/>
    <property type="match status" value="1"/>
</dbReference>
<dbReference type="InterPro" id="IPR029063">
    <property type="entry name" value="SAM-dependent_MTases_sf"/>
</dbReference>
<reference evidence="2 3" key="1">
    <citation type="submission" date="2018-10" db="EMBL/GenBank/DDBJ databases">
        <title>Isolation of pseudouridimycin from Streptomyces albus DSM 40763.</title>
        <authorList>
            <person name="Rosenqvist P."/>
            <person name="Metsae-Ketelae M."/>
            <person name="Virta P."/>
        </authorList>
    </citation>
    <scope>NUCLEOTIDE SEQUENCE [LARGE SCALE GENOMIC DNA]</scope>
    <source>
        <strain evidence="2 3">DSM 40763</strain>
    </source>
</reference>
<dbReference type="PRINTS" id="PR00105">
    <property type="entry name" value="C5METTRFRASE"/>
</dbReference>
<dbReference type="SUPFAM" id="SSF53335">
    <property type="entry name" value="S-adenosyl-L-methionine-dependent methyltransferases"/>
    <property type="match status" value="1"/>
</dbReference>
<comment type="similarity">
    <text evidence="1">Belongs to the class I-like SAM-binding methyltransferase superfamily. C5-methyltransferase family.</text>
</comment>
<sequence length="326" mass="35230">MTAGRFSSLEVCAGAGGLALGLEAAGFDPVLLVEQNRHACATLRLNRPGWDVRQTDLRDFVAQEHPSALGVDLMAAGLPRIRSTASTKRPEDRYERELLEAVVWLTVEVQPRVLLIENLPGLVDAAEFGDLRQFMRDELEHLGYVTHFRVLNALSFGVPQDRPLGLVTALRGDVASRFRWPEPSHRTPPTVGAVLWKSMAARGWRGATTWAARADRPAPTVVGGSDRRGGADLGPTGTKKAWARLGVNGASVGDTVPDASFDWDPDGDVRQFPRLTVEQVALLQGFPPDWRLAGGKTARYRQLGHASPPPVAQALGECLASALAEA</sequence>
<dbReference type="RefSeq" id="WP_053932787.1">
    <property type="nucleotide sequence ID" value="NZ_CP048875.1"/>
</dbReference>
<dbReference type="PANTHER" id="PTHR10629">
    <property type="entry name" value="CYTOSINE-SPECIFIC METHYLTRANSFERASE"/>
    <property type="match status" value="1"/>
</dbReference>
<name>A0A6C1C4P3_9ACTN</name>
<dbReference type="AlphaFoldDB" id="A0A6C1C4P3"/>
<dbReference type="InterPro" id="IPR001525">
    <property type="entry name" value="C5_MeTfrase"/>
</dbReference>
<dbReference type="EMBL" id="RCIY01000065">
    <property type="protein sequence ID" value="TGG81349.1"/>
    <property type="molecule type" value="Genomic_DNA"/>
</dbReference>
<dbReference type="GeneID" id="75182746"/>
<protein>
    <submittedName>
        <fullName evidence="2">DNA cytosine methyltransferase</fullName>
    </submittedName>
</protein>
<keyword evidence="1 2" id="KW-0808">Transferase</keyword>
<dbReference type="PROSITE" id="PS51679">
    <property type="entry name" value="SAM_MT_C5"/>
    <property type="match status" value="1"/>
</dbReference>
<evidence type="ECO:0000256" key="1">
    <source>
        <dbReference type="PROSITE-ProRule" id="PRU01016"/>
    </source>
</evidence>
<accession>A0A6C1C4P3</accession>
<dbReference type="GO" id="GO:0044027">
    <property type="term" value="P:negative regulation of gene expression via chromosomal CpG island methylation"/>
    <property type="evidence" value="ECO:0007669"/>
    <property type="project" value="TreeGrafter"/>
</dbReference>
<organism evidence="2 3">
    <name type="scientific">Streptomyces albus</name>
    <dbReference type="NCBI Taxonomy" id="1888"/>
    <lineage>
        <taxon>Bacteria</taxon>
        <taxon>Bacillati</taxon>
        <taxon>Actinomycetota</taxon>
        <taxon>Actinomycetes</taxon>
        <taxon>Kitasatosporales</taxon>
        <taxon>Streptomycetaceae</taxon>
        <taxon>Streptomyces</taxon>
    </lineage>
</organism>
<evidence type="ECO:0000313" key="3">
    <source>
        <dbReference type="Proteomes" id="UP000298111"/>
    </source>
</evidence>
<dbReference type="Proteomes" id="UP000298111">
    <property type="component" value="Unassembled WGS sequence"/>
</dbReference>